<dbReference type="SUPFAM" id="SSF51126">
    <property type="entry name" value="Pectin lyase-like"/>
    <property type="match status" value="1"/>
</dbReference>
<evidence type="ECO:0000313" key="4">
    <source>
        <dbReference type="Proteomes" id="UP000321525"/>
    </source>
</evidence>
<dbReference type="EMBL" id="VOLQ01000010">
    <property type="protein sequence ID" value="TWX68342.1"/>
    <property type="molecule type" value="Genomic_DNA"/>
</dbReference>
<comment type="caution">
    <text evidence="3">The sequence shown here is derived from an EMBL/GenBank/DDBJ whole genome shotgun (WGS) entry which is preliminary data.</text>
</comment>
<dbReference type="InterPro" id="IPR012334">
    <property type="entry name" value="Pectin_lyas_fold"/>
</dbReference>
<evidence type="ECO:0000313" key="5">
    <source>
        <dbReference type="Proteomes" id="UP000321917"/>
    </source>
</evidence>
<feature type="chain" id="PRO_5022961319" description="Right handed beta helix domain-containing protein" evidence="1">
    <location>
        <begin position="18"/>
        <end position="337"/>
    </location>
</feature>
<name>A0A5C6QID3_9GAMM</name>
<sequence length="337" mass="38048">MKYLCFMLFFVQFNLFAEHVFVDGKEFFSLQDAKSAIKDGSQVFLKAGIYTKGLYIKANNVEIIGEKGVVFDNAAIDNKAALVLTGKNILVESIECINISVRAGNGACIRFEGENLTVRDLYVHDSESGIMTSTVPGYVNIEFSIFERLGSRRGYSHGVYIKADELNIRYSKFLNTKKQGSSIKSRSKKVLIENSIIATMDSVDSRAVDMAKYGELIIRNSILQQGNNSSNSQLLAYGLEKKAERVFDVNRVEITNNLIFFDREKSNVYMAYRLLDEFINKNNIFIGDFNNPNKFIKNNKWYISREKAGLKAYPFLPTLDQVQGTLALIEVLGNSEN</sequence>
<evidence type="ECO:0000313" key="3">
    <source>
        <dbReference type="EMBL" id="TWX68342.1"/>
    </source>
</evidence>
<keyword evidence="4" id="KW-1185">Reference proteome</keyword>
<dbReference type="Gene3D" id="2.160.20.10">
    <property type="entry name" value="Single-stranded right-handed beta-helix, Pectin lyase-like"/>
    <property type="match status" value="1"/>
</dbReference>
<organism evidence="3 5">
    <name type="scientific">Colwellia hornerae</name>
    <dbReference type="NCBI Taxonomy" id="89402"/>
    <lineage>
        <taxon>Bacteria</taxon>
        <taxon>Pseudomonadati</taxon>
        <taxon>Pseudomonadota</taxon>
        <taxon>Gammaproteobacteria</taxon>
        <taxon>Alteromonadales</taxon>
        <taxon>Colwelliaceae</taxon>
        <taxon>Colwellia</taxon>
    </lineage>
</organism>
<gene>
    <name evidence="2" type="ORF">ESZ26_12510</name>
    <name evidence="3" type="ORF">ESZ27_06945</name>
</gene>
<evidence type="ECO:0000313" key="2">
    <source>
        <dbReference type="EMBL" id="TWX58313.1"/>
    </source>
</evidence>
<reference evidence="3 5" key="1">
    <citation type="submission" date="2019-07" db="EMBL/GenBank/DDBJ databases">
        <title>Genomes of sea-ice associated Colwellia species.</title>
        <authorList>
            <person name="Bowman J.P."/>
        </authorList>
    </citation>
    <scope>NUCLEOTIDE SEQUENCE [LARGE SCALE GENOMIC DNA]</scope>
    <source>
        <strain evidence="2 4">ACAM 607</strain>
        <strain evidence="3 5">IC036</strain>
    </source>
</reference>
<dbReference type="RefSeq" id="WP_146799827.1">
    <property type="nucleotide sequence ID" value="NZ_VOLP01000015.1"/>
</dbReference>
<dbReference type="OrthoDB" id="7055135at2"/>
<protein>
    <recommendedName>
        <fullName evidence="6">Right handed beta helix domain-containing protein</fullName>
    </recommendedName>
</protein>
<accession>A0A5C6QID3</accession>
<dbReference type="Proteomes" id="UP000321525">
    <property type="component" value="Unassembled WGS sequence"/>
</dbReference>
<dbReference type="EMBL" id="VOLR01000016">
    <property type="protein sequence ID" value="TWX58313.1"/>
    <property type="molecule type" value="Genomic_DNA"/>
</dbReference>
<dbReference type="AlphaFoldDB" id="A0A5C6QID3"/>
<feature type="signal peptide" evidence="1">
    <location>
        <begin position="1"/>
        <end position="17"/>
    </location>
</feature>
<proteinExistence type="predicted"/>
<evidence type="ECO:0008006" key="6">
    <source>
        <dbReference type="Google" id="ProtNLM"/>
    </source>
</evidence>
<evidence type="ECO:0000256" key="1">
    <source>
        <dbReference type="SAM" id="SignalP"/>
    </source>
</evidence>
<dbReference type="Proteomes" id="UP000321917">
    <property type="component" value="Unassembled WGS sequence"/>
</dbReference>
<keyword evidence="1" id="KW-0732">Signal</keyword>
<dbReference type="InterPro" id="IPR011050">
    <property type="entry name" value="Pectin_lyase_fold/virulence"/>
</dbReference>